<feature type="transmembrane region" description="Helical" evidence="1">
    <location>
        <begin position="140"/>
        <end position="156"/>
    </location>
</feature>
<dbReference type="Proteomes" id="UP000402241">
    <property type="component" value="Chromosome"/>
</dbReference>
<evidence type="ECO:0000313" key="3">
    <source>
        <dbReference type="EMBL" id="QGL47206.1"/>
    </source>
</evidence>
<gene>
    <name evidence="2" type="ORF">G3561_10830</name>
    <name evidence="3" type="ORF">GCE86_09210</name>
</gene>
<evidence type="ECO:0000313" key="5">
    <source>
        <dbReference type="Proteomes" id="UP000477779"/>
    </source>
</evidence>
<organism evidence="2 5">
    <name type="scientific">Micromonospora terminaliae</name>
    <dbReference type="NCBI Taxonomy" id="1914461"/>
    <lineage>
        <taxon>Bacteria</taxon>
        <taxon>Bacillati</taxon>
        <taxon>Actinomycetota</taxon>
        <taxon>Actinomycetes</taxon>
        <taxon>Micromonosporales</taxon>
        <taxon>Micromonosporaceae</taxon>
        <taxon>Micromonospora</taxon>
    </lineage>
</organism>
<protein>
    <submittedName>
        <fullName evidence="2">Uncharacterized protein</fullName>
    </submittedName>
</protein>
<reference evidence="3 4" key="1">
    <citation type="submission" date="2019-10" db="EMBL/GenBank/DDBJ databases">
        <title>Genome Sequence of Micromonospora terminaliae DSM 101760.</title>
        <authorList>
            <person name="Guo L."/>
        </authorList>
    </citation>
    <scope>NUCLEOTIDE SEQUENCE [LARGE SCALE GENOMIC DNA]</scope>
    <source>
        <strain evidence="3 4">DSM 101760</strain>
    </source>
</reference>
<accession>A0AAJ3DLD5</accession>
<name>A0AAJ3DLD5_9ACTN</name>
<feature type="transmembrane region" description="Helical" evidence="1">
    <location>
        <begin position="108"/>
        <end position="128"/>
    </location>
</feature>
<evidence type="ECO:0000313" key="2">
    <source>
        <dbReference type="EMBL" id="NES28040.1"/>
    </source>
</evidence>
<feature type="transmembrane region" description="Helical" evidence="1">
    <location>
        <begin position="44"/>
        <end position="63"/>
    </location>
</feature>
<keyword evidence="1" id="KW-1133">Transmembrane helix</keyword>
<keyword evidence="1" id="KW-0812">Transmembrane</keyword>
<proteinExistence type="predicted"/>
<dbReference type="AlphaFoldDB" id="A0AAJ3DLD5"/>
<dbReference type="RefSeq" id="WP_154226553.1">
    <property type="nucleotide sequence ID" value="NZ_CP045309.1"/>
</dbReference>
<dbReference type="EMBL" id="JAAHBZ010000003">
    <property type="protein sequence ID" value="NES28040.1"/>
    <property type="molecule type" value="Genomic_DNA"/>
</dbReference>
<dbReference type="EMBL" id="CP045309">
    <property type="protein sequence ID" value="QGL47206.1"/>
    <property type="molecule type" value="Genomic_DNA"/>
</dbReference>
<evidence type="ECO:0000313" key="4">
    <source>
        <dbReference type="Proteomes" id="UP000402241"/>
    </source>
</evidence>
<dbReference type="Proteomes" id="UP000477779">
    <property type="component" value="Unassembled WGS sequence"/>
</dbReference>
<reference evidence="2 5" key="2">
    <citation type="submission" date="2020-02" db="EMBL/GenBank/DDBJ databases">
        <title>WGS of Micromonospora spp. isolated from hot spring.</title>
        <authorList>
            <person name="Thawai C."/>
        </authorList>
    </citation>
    <scope>NUCLEOTIDE SEQUENCE [LARGE SCALE GENOMIC DNA]</scope>
    <source>
        <strain evidence="2 5">TMS7</strain>
    </source>
</reference>
<keyword evidence="1" id="KW-0472">Membrane</keyword>
<sequence>MERVDVPTAWVSSLNPVRLELCARHGKPAEDDREVEFKQKTPEWVWAALPALIGVAVLVVIVLRAKVSPVITVAPLILAVLAVDRKMLPPLKVDRWPFCARCLTLGRLGAFGTTFGILGLISTGLIALRLANVGTDRTTLSLLLVLLVVMVIGAVVKEKYSWRRIARGHASKDQGSVQVEAHDRFAAAVRNQLIAEREAAGAQPTGL</sequence>
<evidence type="ECO:0000256" key="1">
    <source>
        <dbReference type="SAM" id="Phobius"/>
    </source>
</evidence>
<keyword evidence="4" id="KW-1185">Reference proteome</keyword>